<dbReference type="Proteomes" id="UP000004277">
    <property type="component" value="Unassembled WGS sequence"/>
</dbReference>
<proteinExistence type="predicted"/>
<sequence length="639" mass="69894">MLEIVRNHRRLMLFVLLLLVFPSFVFFGMESYSSFMNNANDAAKVEGRVITNAEVDNAMRMQSEQMRQALGASYDPRQFENAETRRALLDGMIQERLIANEATRLHLTVSDAHLQEAIMAIPAIAQLRSADGKFDVDGYRQLLGAQGMTPEQFDARMRFDLSTQQLVRSIAATDIIPASLIDRLIAIRDQQRVVQAVTYKPADYAARVTPDEAALKAYYDGHAAEFAVPAQAKVEYLVLSADSFAQGVTVTPEELQSYYEQNKKRFQTAEERQASHILIVSPKDAPAADRAAAKEKAAKLLAEVRANPASFAEVARKNSQDPGSAEKGGDLGTFGRGAMVKPFEDAVFALKKDEISDLVETDFGYHIIRVTGIKASETRPLDAVRAELEKEIRTQKATKQYGEAVDQFTNTVYDRSESLKPAAERLKLSIQTATGVTRQPNPALGQSPINNEKVLAAIFSDDVLKNKRNTEAIQVGPNTLVAARVAEYQPATTRKLEDVKDELRAKVVAQEAAALARKAGEARVAALKQAPSDEGFGAPLTVSRSQAGDLPGAALEAVMRADTSKLPAFVGVDLGANGYAVLRINKVQEGAKPDAARRQADIRQLEQIAGQSQFDAYYQNLKSRSKVQIIRPATAPAEG</sequence>
<evidence type="ECO:0000313" key="1">
    <source>
        <dbReference type="EMBL" id="TMS58762.1"/>
    </source>
</evidence>
<evidence type="ECO:0000313" key="2">
    <source>
        <dbReference type="Proteomes" id="UP000004277"/>
    </source>
</evidence>
<gene>
    <name evidence="1" type="ORF">MW7_008665</name>
</gene>
<keyword evidence="2" id="KW-1185">Reference proteome</keyword>
<keyword evidence="1" id="KW-0413">Isomerase</keyword>
<dbReference type="EMBL" id="AKCV02000015">
    <property type="protein sequence ID" value="TMS58762.1"/>
    <property type="molecule type" value="Genomic_DNA"/>
</dbReference>
<comment type="caution">
    <text evidence="1">The sequence shown here is derived from an EMBL/GenBank/DDBJ whole genome shotgun (WGS) entry which is preliminary data.</text>
</comment>
<protein>
    <submittedName>
        <fullName evidence="1">Peptidylprolyl isomerase</fullName>
    </submittedName>
</protein>
<name>A0ACD3SRE8_9BURK</name>
<accession>A0ACD3SRE8</accession>
<reference evidence="1" key="1">
    <citation type="submission" date="2019-05" db="EMBL/GenBank/DDBJ databases">
        <title>Revised genome assembly of Burkholderiaceae (previously Ralstonia) sp. PBA.</title>
        <authorList>
            <person name="Gan H.M."/>
        </authorList>
    </citation>
    <scope>NUCLEOTIDE SEQUENCE</scope>
    <source>
        <strain evidence="1">PBA</strain>
    </source>
</reference>
<organism evidence="1 2">
    <name type="scientific">Imbroritus primus</name>
    <dbReference type="NCBI Taxonomy" id="3058603"/>
    <lineage>
        <taxon>Bacteria</taxon>
        <taxon>Pseudomonadati</taxon>
        <taxon>Pseudomonadota</taxon>
        <taxon>Betaproteobacteria</taxon>
        <taxon>Burkholderiales</taxon>
        <taxon>Burkholderiaceae</taxon>
        <taxon>Imbroritus</taxon>
    </lineage>
</organism>